<evidence type="ECO:0000256" key="2">
    <source>
        <dbReference type="ARBA" id="ARBA00022448"/>
    </source>
</evidence>
<dbReference type="CDD" id="cd06261">
    <property type="entry name" value="TM_PBP2"/>
    <property type="match status" value="1"/>
</dbReference>
<dbReference type="GO" id="GO:0055085">
    <property type="term" value="P:transmembrane transport"/>
    <property type="evidence" value="ECO:0007669"/>
    <property type="project" value="InterPro"/>
</dbReference>
<dbReference type="PANTHER" id="PTHR43744">
    <property type="entry name" value="ABC TRANSPORTER PERMEASE PROTEIN MG189-RELATED-RELATED"/>
    <property type="match status" value="1"/>
</dbReference>
<dbReference type="PANTHER" id="PTHR43744:SF8">
    <property type="entry name" value="SN-GLYCEROL-3-PHOSPHATE TRANSPORT SYSTEM PERMEASE PROTEIN UGPE"/>
    <property type="match status" value="1"/>
</dbReference>
<dbReference type="Proteomes" id="UP000286268">
    <property type="component" value="Chromosome"/>
</dbReference>
<dbReference type="OrthoDB" id="9787837at2"/>
<dbReference type="PROSITE" id="PS50928">
    <property type="entry name" value="ABC_TM1"/>
    <property type="match status" value="1"/>
</dbReference>
<comment type="subcellular location">
    <subcellularLocation>
        <location evidence="1 7">Cell membrane</location>
        <topology evidence="1 7">Multi-pass membrane protein</topology>
    </subcellularLocation>
</comment>
<name>A0A410DMT2_9CLOT</name>
<feature type="transmembrane region" description="Helical" evidence="7">
    <location>
        <begin position="104"/>
        <end position="128"/>
    </location>
</feature>
<evidence type="ECO:0000256" key="6">
    <source>
        <dbReference type="ARBA" id="ARBA00023136"/>
    </source>
</evidence>
<organism evidence="9 10">
    <name type="scientific">Clostridium manihotivorum</name>
    <dbReference type="NCBI Taxonomy" id="2320868"/>
    <lineage>
        <taxon>Bacteria</taxon>
        <taxon>Bacillati</taxon>
        <taxon>Bacillota</taxon>
        <taxon>Clostridia</taxon>
        <taxon>Eubacteriales</taxon>
        <taxon>Clostridiaceae</taxon>
        <taxon>Clostridium</taxon>
    </lineage>
</organism>
<feature type="transmembrane region" description="Helical" evidence="7">
    <location>
        <begin position="12"/>
        <end position="34"/>
    </location>
</feature>
<evidence type="ECO:0000256" key="4">
    <source>
        <dbReference type="ARBA" id="ARBA00022692"/>
    </source>
</evidence>
<feature type="transmembrane region" description="Helical" evidence="7">
    <location>
        <begin position="237"/>
        <end position="257"/>
    </location>
</feature>
<evidence type="ECO:0000256" key="7">
    <source>
        <dbReference type="RuleBase" id="RU363032"/>
    </source>
</evidence>
<dbReference type="Gene3D" id="1.10.3720.10">
    <property type="entry name" value="MetI-like"/>
    <property type="match status" value="1"/>
</dbReference>
<reference evidence="9 10" key="1">
    <citation type="submission" date="2018-01" db="EMBL/GenBank/DDBJ databases">
        <title>Genome Sequencing and Assembly of Anaerobacter polyendosporus strain CT4.</title>
        <authorList>
            <person name="Tachaapaikoon C."/>
            <person name="Sutheeworapong S."/>
            <person name="Jenjaroenpun P."/>
            <person name="Wongsurawat T."/>
            <person name="Nookeaw I."/>
            <person name="Cheawchanlertfa P."/>
            <person name="Kosugi A."/>
            <person name="Cheevadhanarak S."/>
            <person name="Ratanakhanokchai K."/>
        </authorList>
    </citation>
    <scope>NUCLEOTIDE SEQUENCE [LARGE SCALE GENOMIC DNA]</scope>
    <source>
        <strain evidence="9 10">CT4</strain>
    </source>
</reference>
<evidence type="ECO:0000313" key="10">
    <source>
        <dbReference type="Proteomes" id="UP000286268"/>
    </source>
</evidence>
<dbReference type="InterPro" id="IPR035906">
    <property type="entry name" value="MetI-like_sf"/>
</dbReference>
<keyword evidence="3" id="KW-1003">Cell membrane</keyword>
<evidence type="ECO:0000313" key="9">
    <source>
        <dbReference type="EMBL" id="QAA30367.1"/>
    </source>
</evidence>
<gene>
    <name evidence="9" type="ORF">C1I91_00980</name>
</gene>
<keyword evidence="10" id="KW-1185">Reference proteome</keyword>
<evidence type="ECO:0000256" key="5">
    <source>
        <dbReference type="ARBA" id="ARBA00022989"/>
    </source>
</evidence>
<dbReference type="AlphaFoldDB" id="A0A410DMT2"/>
<protein>
    <submittedName>
        <fullName evidence="9">Carbohydrate ABC transporter permease</fullName>
    </submittedName>
</protein>
<keyword evidence="2 7" id="KW-0813">Transport</keyword>
<comment type="similarity">
    <text evidence="7">Belongs to the binding-protein-dependent transport system permease family.</text>
</comment>
<feature type="transmembrane region" description="Helical" evidence="7">
    <location>
        <begin position="73"/>
        <end position="97"/>
    </location>
</feature>
<proteinExistence type="inferred from homology"/>
<feature type="transmembrane region" description="Helical" evidence="7">
    <location>
        <begin position="140"/>
        <end position="158"/>
    </location>
</feature>
<feature type="transmembrane region" description="Helical" evidence="7">
    <location>
        <begin position="179"/>
        <end position="201"/>
    </location>
</feature>
<keyword evidence="5 7" id="KW-1133">Transmembrane helix</keyword>
<keyword evidence="4 7" id="KW-0812">Transmembrane</keyword>
<sequence>MFNKRKRLTLWIVNIIIGLIIIFPILYVLSLSFMNQDEILSPTHKLIPSALRFDNYKQVIDSVPIFQFILNSFVVSLAITVGQIITSSLAAYAFVYFEFPGKKFLFLAVLSTMMIPGEAIIISNYLTVSSLEWLDSYKSLIIPYLASAMGIFMLRQYYLTVPKELKESAQIDGCSDFKFFLQILLPISKPTLGALGIYTFLSTWNQYMWPLLVTNTPEKRTVQIGISMLQFSESQSYGPILAGVVMILIPSIVIFMIGQKQMVKGIIAGAVKG</sequence>
<dbReference type="GO" id="GO:0005886">
    <property type="term" value="C:plasma membrane"/>
    <property type="evidence" value="ECO:0007669"/>
    <property type="project" value="UniProtKB-SubCell"/>
</dbReference>
<accession>A0A410DMT2</accession>
<evidence type="ECO:0000256" key="3">
    <source>
        <dbReference type="ARBA" id="ARBA00022475"/>
    </source>
</evidence>
<evidence type="ECO:0000259" key="8">
    <source>
        <dbReference type="PROSITE" id="PS50928"/>
    </source>
</evidence>
<dbReference type="EMBL" id="CP025746">
    <property type="protein sequence ID" value="QAA30367.1"/>
    <property type="molecule type" value="Genomic_DNA"/>
</dbReference>
<dbReference type="InterPro" id="IPR000515">
    <property type="entry name" value="MetI-like"/>
</dbReference>
<keyword evidence="6 7" id="KW-0472">Membrane</keyword>
<dbReference type="Pfam" id="PF00528">
    <property type="entry name" value="BPD_transp_1"/>
    <property type="match status" value="1"/>
</dbReference>
<evidence type="ECO:0000256" key="1">
    <source>
        <dbReference type="ARBA" id="ARBA00004651"/>
    </source>
</evidence>
<feature type="domain" description="ABC transmembrane type-1" evidence="8">
    <location>
        <begin position="69"/>
        <end position="258"/>
    </location>
</feature>
<dbReference type="KEGG" id="cmah:C1I91_00980"/>
<dbReference type="SUPFAM" id="SSF161098">
    <property type="entry name" value="MetI-like"/>
    <property type="match status" value="1"/>
</dbReference>